<evidence type="ECO:0000256" key="3">
    <source>
        <dbReference type="ARBA" id="ARBA00022448"/>
    </source>
</evidence>
<feature type="domain" description="EamA" evidence="9">
    <location>
        <begin position="13"/>
        <end position="147"/>
    </location>
</feature>
<feature type="transmembrane region" description="Helical" evidence="8">
    <location>
        <begin position="271"/>
        <end position="292"/>
    </location>
</feature>
<accession>A0A5D9D849</accession>
<evidence type="ECO:0000256" key="4">
    <source>
        <dbReference type="ARBA" id="ARBA00022475"/>
    </source>
</evidence>
<dbReference type="OrthoDB" id="369870at2"/>
<keyword evidence="11" id="KW-1185">Reference proteome</keyword>
<organism evidence="10 11">
    <name type="scientific">Halomonas eurihalina</name>
    <dbReference type="NCBI Taxonomy" id="42566"/>
    <lineage>
        <taxon>Bacteria</taxon>
        <taxon>Pseudomonadati</taxon>
        <taxon>Pseudomonadota</taxon>
        <taxon>Gammaproteobacteria</taxon>
        <taxon>Oceanospirillales</taxon>
        <taxon>Halomonadaceae</taxon>
        <taxon>Halomonas</taxon>
    </lineage>
</organism>
<reference evidence="10 11" key="1">
    <citation type="submission" date="2019-08" db="EMBL/GenBank/DDBJ databases">
        <title>Draft Genome Sequence of Halomonas eurihalina Isolated from Preserved Hide-surface.</title>
        <authorList>
            <person name="Hussain S.A."/>
            <person name="Xu A."/>
            <person name="Sarker M."/>
            <person name="Sommers C."/>
        </authorList>
    </citation>
    <scope>NUCLEOTIDE SEQUENCE [LARGE SCALE GENOMIC DNA]</scope>
    <source>
        <strain evidence="10 11">MS1</strain>
    </source>
</reference>
<feature type="transmembrane region" description="Helical" evidence="8">
    <location>
        <begin position="78"/>
        <end position="98"/>
    </location>
</feature>
<evidence type="ECO:0000256" key="7">
    <source>
        <dbReference type="ARBA" id="ARBA00023136"/>
    </source>
</evidence>
<gene>
    <name evidence="10" type="primary">rarD</name>
    <name evidence="10" type="ORF">FZZ93_11435</name>
</gene>
<feature type="transmembrane region" description="Helical" evidence="8">
    <location>
        <begin position="12"/>
        <end position="35"/>
    </location>
</feature>
<evidence type="ECO:0000256" key="2">
    <source>
        <dbReference type="ARBA" id="ARBA00007362"/>
    </source>
</evidence>
<comment type="subcellular location">
    <subcellularLocation>
        <location evidence="1">Cell membrane</location>
        <topology evidence="1">Multi-pass membrane protein</topology>
    </subcellularLocation>
</comment>
<evidence type="ECO:0000256" key="1">
    <source>
        <dbReference type="ARBA" id="ARBA00004651"/>
    </source>
</evidence>
<evidence type="ECO:0000256" key="5">
    <source>
        <dbReference type="ARBA" id="ARBA00022692"/>
    </source>
</evidence>
<feature type="transmembrane region" description="Helical" evidence="8">
    <location>
        <begin position="155"/>
        <end position="172"/>
    </location>
</feature>
<dbReference type="InterPro" id="IPR037185">
    <property type="entry name" value="EmrE-like"/>
</dbReference>
<protein>
    <submittedName>
        <fullName evidence="10">EamA family transporter RarD</fullName>
    </submittedName>
</protein>
<comment type="similarity">
    <text evidence="2">Belongs to the EamA transporter family.</text>
</comment>
<proteinExistence type="inferred from homology"/>
<feature type="transmembrane region" description="Helical" evidence="8">
    <location>
        <begin position="104"/>
        <end position="126"/>
    </location>
</feature>
<evidence type="ECO:0000313" key="10">
    <source>
        <dbReference type="EMBL" id="TZG38901.1"/>
    </source>
</evidence>
<dbReference type="NCBIfam" id="TIGR00688">
    <property type="entry name" value="rarD"/>
    <property type="match status" value="1"/>
</dbReference>
<dbReference type="Proteomes" id="UP000324260">
    <property type="component" value="Unassembled WGS sequence"/>
</dbReference>
<dbReference type="PANTHER" id="PTHR22911:SF137">
    <property type="entry name" value="SOLUTE CARRIER FAMILY 35 MEMBER G2-RELATED"/>
    <property type="match status" value="1"/>
</dbReference>
<feature type="transmembrane region" description="Helical" evidence="8">
    <location>
        <begin position="184"/>
        <end position="202"/>
    </location>
</feature>
<keyword evidence="6 8" id="KW-1133">Transmembrane helix</keyword>
<feature type="transmembrane region" description="Helical" evidence="8">
    <location>
        <begin position="243"/>
        <end position="265"/>
    </location>
</feature>
<sequence>MPRTQTVSPDATKGVGFGLAAYLMWGCFPLFFALFEGIPAYEVLIHRVLWSCVFLVGLITILRRWPPVAEALRRPRRLGRVLACAVLIGLNWGLYIYAVESRQVLQASLGYFLTPLINVTLGLLVLRERMLRLQGVAVALAGIAIVIQLVMLGEIPWISLALALSFGTYGLLRKQVPLDGLSGLFVETLLLMPLGLLALAWLSEAGLSHFLADQRSTLLLIASGVITALPLLAFAGAARRLRLATLGFLMYLNPTIQFMIALLVFNEPLTPTQLATFILIWFSLALYSWTAWQGRPQETKEA</sequence>
<dbReference type="SUPFAM" id="SSF103481">
    <property type="entry name" value="Multidrug resistance efflux transporter EmrE"/>
    <property type="match status" value="2"/>
</dbReference>
<keyword evidence="3" id="KW-0813">Transport</keyword>
<dbReference type="EMBL" id="VTPU01000010">
    <property type="protein sequence ID" value="TZG38901.1"/>
    <property type="molecule type" value="Genomic_DNA"/>
</dbReference>
<dbReference type="GO" id="GO:0005886">
    <property type="term" value="C:plasma membrane"/>
    <property type="evidence" value="ECO:0007669"/>
    <property type="project" value="UniProtKB-SubCell"/>
</dbReference>
<evidence type="ECO:0000313" key="11">
    <source>
        <dbReference type="Proteomes" id="UP000324260"/>
    </source>
</evidence>
<dbReference type="Pfam" id="PF00892">
    <property type="entry name" value="EamA"/>
    <property type="match status" value="1"/>
</dbReference>
<dbReference type="RefSeq" id="WP_149322459.1">
    <property type="nucleotide sequence ID" value="NZ_JARWAH010000001.1"/>
</dbReference>
<dbReference type="PANTHER" id="PTHR22911">
    <property type="entry name" value="ACYL-MALONYL CONDENSING ENZYME-RELATED"/>
    <property type="match status" value="1"/>
</dbReference>
<keyword evidence="4" id="KW-1003">Cell membrane</keyword>
<dbReference type="InterPro" id="IPR004626">
    <property type="entry name" value="RarD"/>
</dbReference>
<evidence type="ECO:0000259" key="9">
    <source>
        <dbReference type="Pfam" id="PF00892"/>
    </source>
</evidence>
<evidence type="ECO:0000256" key="6">
    <source>
        <dbReference type="ARBA" id="ARBA00022989"/>
    </source>
</evidence>
<comment type="caution">
    <text evidence="10">The sequence shown here is derived from an EMBL/GenBank/DDBJ whole genome shotgun (WGS) entry which is preliminary data.</text>
</comment>
<dbReference type="AlphaFoldDB" id="A0A5D9D849"/>
<feature type="transmembrane region" description="Helical" evidence="8">
    <location>
        <begin position="47"/>
        <end position="66"/>
    </location>
</feature>
<name>A0A5D9D849_HALER</name>
<keyword evidence="5 8" id="KW-0812">Transmembrane</keyword>
<feature type="transmembrane region" description="Helical" evidence="8">
    <location>
        <begin position="217"/>
        <end position="236"/>
    </location>
</feature>
<keyword evidence="7 8" id="KW-0472">Membrane</keyword>
<feature type="transmembrane region" description="Helical" evidence="8">
    <location>
        <begin position="133"/>
        <end position="149"/>
    </location>
</feature>
<dbReference type="InterPro" id="IPR000620">
    <property type="entry name" value="EamA_dom"/>
</dbReference>
<evidence type="ECO:0000256" key="8">
    <source>
        <dbReference type="SAM" id="Phobius"/>
    </source>
</evidence>